<proteinExistence type="predicted"/>
<evidence type="ECO:0000313" key="3">
    <source>
        <dbReference type="Proteomes" id="UP000313359"/>
    </source>
</evidence>
<dbReference type="AlphaFoldDB" id="A0A5C2SUM6"/>
<name>A0A5C2SUM6_9APHY</name>
<dbReference type="Proteomes" id="UP000313359">
    <property type="component" value="Unassembled WGS sequence"/>
</dbReference>
<organism evidence="2 3">
    <name type="scientific">Lentinus tigrinus ALCF2SS1-6</name>
    <dbReference type="NCBI Taxonomy" id="1328759"/>
    <lineage>
        <taxon>Eukaryota</taxon>
        <taxon>Fungi</taxon>
        <taxon>Dikarya</taxon>
        <taxon>Basidiomycota</taxon>
        <taxon>Agaricomycotina</taxon>
        <taxon>Agaricomycetes</taxon>
        <taxon>Polyporales</taxon>
        <taxon>Polyporaceae</taxon>
        <taxon>Lentinus</taxon>
    </lineage>
</organism>
<evidence type="ECO:0000256" key="1">
    <source>
        <dbReference type="SAM" id="MobiDB-lite"/>
    </source>
</evidence>
<protein>
    <submittedName>
        <fullName evidence="2">Uncharacterized protein</fullName>
    </submittedName>
</protein>
<gene>
    <name evidence="2" type="ORF">L227DRAFT_515983</name>
</gene>
<reference evidence="2" key="1">
    <citation type="journal article" date="2018" name="Genome Biol. Evol.">
        <title>Genomics and development of Lentinus tigrinus, a white-rot wood-decaying mushroom with dimorphic fruiting bodies.</title>
        <authorList>
            <person name="Wu B."/>
            <person name="Xu Z."/>
            <person name="Knudson A."/>
            <person name="Carlson A."/>
            <person name="Chen N."/>
            <person name="Kovaka S."/>
            <person name="LaButti K."/>
            <person name="Lipzen A."/>
            <person name="Pennachio C."/>
            <person name="Riley R."/>
            <person name="Schakwitz W."/>
            <person name="Umezawa K."/>
            <person name="Ohm R.A."/>
            <person name="Grigoriev I.V."/>
            <person name="Nagy L.G."/>
            <person name="Gibbons J."/>
            <person name="Hibbett D."/>
        </authorList>
    </citation>
    <scope>NUCLEOTIDE SEQUENCE [LARGE SCALE GENOMIC DNA]</scope>
    <source>
        <strain evidence="2">ALCF2SS1-6</strain>
    </source>
</reference>
<dbReference type="EMBL" id="ML122250">
    <property type="protein sequence ID" value="RPD67011.1"/>
    <property type="molecule type" value="Genomic_DNA"/>
</dbReference>
<accession>A0A5C2SUM6</accession>
<sequence>MRIEGTRIVVLYYAGYCIIAVISRFRCYPVTNLTACWSRAAPSSPHSLLKCARKHDVLEDNQDGANPPGGAGSPSISYSTREVW</sequence>
<evidence type="ECO:0000313" key="2">
    <source>
        <dbReference type="EMBL" id="RPD67011.1"/>
    </source>
</evidence>
<feature type="region of interest" description="Disordered" evidence="1">
    <location>
        <begin position="59"/>
        <end position="84"/>
    </location>
</feature>
<keyword evidence="3" id="KW-1185">Reference proteome</keyword>